<evidence type="ECO:0000256" key="2">
    <source>
        <dbReference type="ARBA" id="ARBA00022679"/>
    </source>
</evidence>
<evidence type="ECO:0000259" key="8">
    <source>
        <dbReference type="PROSITE" id="PS50011"/>
    </source>
</evidence>
<dbReference type="PROSITE" id="PS50011">
    <property type="entry name" value="PROTEIN_KINASE_DOM"/>
    <property type="match status" value="1"/>
</dbReference>
<keyword evidence="4" id="KW-0418">Kinase</keyword>
<dbReference type="GO" id="GO:0043484">
    <property type="term" value="P:regulation of RNA splicing"/>
    <property type="evidence" value="ECO:0007669"/>
    <property type="project" value="TreeGrafter"/>
</dbReference>
<dbReference type="Proteomes" id="UP000031516">
    <property type="component" value="Unassembled WGS sequence"/>
</dbReference>
<dbReference type="CDD" id="cd14134">
    <property type="entry name" value="PKc_CLK"/>
    <property type="match status" value="1"/>
</dbReference>
<dbReference type="AlphaFoldDB" id="A0A0A8LDI1"/>
<reference evidence="9 10" key="1">
    <citation type="submission" date="2014-03" db="EMBL/GenBank/DDBJ databases">
        <title>The genome of Kluyveromyces dobzhanskii.</title>
        <authorList>
            <person name="Nystedt B."/>
            <person name="Astrom S."/>
        </authorList>
    </citation>
    <scope>NUCLEOTIDE SEQUENCE [LARGE SCALE GENOMIC DNA]</scope>
    <source>
        <strain evidence="9 10">CBS 2104</strain>
    </source>
</reference>
<feature type="region of interest" description="Disordered" evidence="7">
    <location>
        <begin position="1"/>
        <end position="22"/>
    </location>
</feature>
<evidence type="ECO:0000256" key="5">
    <source>
        <dbReference type="ARBA" id="ARBA00022840"/>
    </source>
</evidence>
<organism evidence="9 10">
    <name type="scientific">Kluyveromyces dobzhanskii CBS 2104</name>
    <dbReference type="NCBI Taxonomy" id="1427455"/>
    <lineage>
        <taxon>Eukaryota</taxon>
        <taxon>Fungi</taxon>
        <taxon>Dikarya</taxon>
        <taxon>Ascomycota</taxon>
        <taxon>Saccharomycotina</taxon>
        <taxon>Saccharomycetes</taxon>
        <taxon>Saccharomycetales</taxon>
        <taxon>Saccharomycetaceae</taxon>
        <taxon>Kluyveromyces</taxon>
    </lineage>
</organism>
<name>A0A0A8LDI1_9SACH</name>
<dbReference type="GO" id="GO:0005524">
    <property type="term" value="F:ATP binding"/>
    <property type="evidence" value="ECO:0007669"/>
    <property type="project" value="UniProtKB-UniRule"/>
</dbReference>
<feature type="region of interest" description="Disordered" evidence="7">
    <location>
        <begin position="92"/>
        <end position="125"/>
    </location>
</feature>
<dbReference type="Gene3D" id="1.10.510.10">
    <property type="entry name" value="Transferase(Phosphotransferase) domain 1"/>
    <property type="match status" value="2"/>
</dbReference>
<dbReference type="InterPro" id="IPR051175">
    <property type="entry name" value="CLK_kinases"/>
</dbReference>
<dbReference type="PANTHER" id="PTHR45646">
    <property type="entry name" value="SERINE/THREONINE-PROTEIN KINASE DOA-RELATED"/>
    <property type="match status" value="1"/>
</dbReference>
<dbReference type="PROSITE" id="PS00107">
    <property type="entry name" value="PROTEIN_KINASE_ATP"/>
    <property type="match status" value="1"/>
</dbReference>
<keyword evidence="1" id="KW-0723">Serine/threonine-protein kinase</keyword>
<dbReference type="EMBL" id="CCBQ010000047">
    <property type="protein sequence ID" value="CDO96376.1"/>
    <property type="molecule type" value="Genomic_DNA"/>
</dbReference>
<keyword evidence="10" id="KW-1185">Reference proteome</keyword>
<keyword evidence="5 6" id="KW-0067">ATP-binding</keyword>
<evidence type="ECO:0000256" key="7">
    <source>
        <dbReference type="SAM" id="MobiDB-lite"/>
    </source>
</evidence>
<feature type="domain" description="Protein kinase" evidence="8">
    <location>
        <begin position="315"/>
        <end position="710"/>
    </location>
</feature>
<dbReference type="InterPro" id="IPR011009">
    <property type="entry name" value="Kinase-like_dom_sf"/>
</dbReference>
<keyword evidence="3 6" id="KW-0547">Nucleotide-binding</keyword>
<dbReference type="PROSITE" id="PS00108">
    <property type="entry name" value="PROTEIN_KINASE_ST"/>
    <property type="match status" value="1"/>
</dbReference>
<dbReference type="InterPro" id="IPR017441">
    <property type="entry name" value="Protein_kinase_ATP_BS"/>
</dbReference>
<dbReference type="SMART" id="SM00220">
    <property type="entry name" value="S_TKc"/>
    <property type="match status" value="1"/>
</dbReference>
<evidence type="ECO:0000256" key="4">
    <source>
        <dbReference type="ARBA" id="ARBA00022777"/>
    </source>
</evidence>
<dbReference type="GO" id="GO:0004674">
    <property type="term" value="F:protein serine/threonine kinase activity"/>
    <property type="evidence" value="ECO:0007669"/>
    <property type="project" value="UniProtKB-KW"/>
</dbReference>
<dbReference type="OrthoDB" id="283111at2759"/>
<dbReference type="Gene3D" id="3.30.200.20">
    <property type="entry name" value="Phosphorylase Kinase, domain 1"/>
    <property type="match status" value="1"/>
</dbReference>
<sequence>MASKNFAAKRKRTRTLEGVEGSRLRSQYMDGHTADPMVTAAAAAAAAATADMSSTPVSAATVMQNTFLEEFMSSSNDPMTADSLRGAILLDGDRQGQGQGQGLGQGQCQGQRQGQGQGQGHGQGAFYASDASARVSRQLGNVNGFDLADLDDSAVEFVNSMNYTSAKKVKKQRTVSLPQLPHARLLYESRNSVRRTQNDDELLHVSGTTTQTVDGNKTVKLPLIRSLSPVPLNDFGLKGNIKINNNENGAMDLQDQGFNVGHSLSKSPSKFANYLKKTPLLGSHHEKQRLFDTFKTDEEGHYVYQENDIFAKNRFQAVQLLGQGTFGKVVKCKDYLNDVTVAVKIIRAVDRYRQAAKTELRVLQAIKDNDRAGQYQCLLLREYFDYKNHICLITDLYGRSVYDFMINNGYARFTGSHVQAIGKQLVRSVCFLHDLGIIHTDLKPENILICDETCVEQPLPMEILDSLTERRKLASGGKKKILLNPEVKLIDFGSAIFHNEYHPPVVSTRHYRAPEIVLGLGWSFPCDIWSIACVLIELVTGESLYPIHENTEHMAMMQRINNEKFPRKMVEKMFYKVENKYGSIPSDLQTSVVKYFDRQTGELRWPIRNSKGQIITKEKSWKRILATCDRLDNFISKKLQMDYGKWLEIHWDMQLEDNWRLIVSKNIDASNIDKNVFMFWYYFVDLCRRMFEFDPTKRITAKEVIEHEWFNIGILDEGISHYGRL</sequence>
<dbReference type="Pfam" id="PF00069">
    <property type="entry name" value="Pkinase"/>
    <property type="match status" value="1"/>
</dbReference>
<dbReference type="InterPro" id="IPR000719">
    <property type="entry name" value="Prot_kinase_dom"/>
</dbReference>
<dbReference type="GO" id="GO:0005634">
    <property type="term" value="C:nucleus"/>
    <property type="evidence" value="ECO:0007669"/>
    <property type="project" value="TreeGrafter"/>
</dbReference>
<accession>A0A0A8LDI1</accession>
<evidence type="ECO:0000313" key="9">
    <source>
        <dbReference type="EMBL" id="CDO96376.1"/>
    </source>
</evidence>
<dbReference type="InterPro" id="IPR008271">
    <property type="entry name" value="Ser/Thr_kinase_AS"/>
</dbReference>
<feature type="compositionally biased region" description="Gly residues" evidence="7">
    <location>
        <begin position="95"/>
        <end position="123"/>
    </location>
</feature>
<gene>
    <name evidence="9" type="ORF">KLDO_g4581</name>
</gene>
<evidence type="ECO:0000313" key="10">
    <source>
        <dbReference type="Proteomes" id="UP000031516"/>
    </source>
</evidence>
<feature type="binding site" evidence="6">
    <location>
        <position position="344"/>
    </location>
    <ligand>
        <name>ATP</name>
        <dbReference type="ChEBI" id="CHEBI:30616"/>
    </ligand>
</feature>
<evidence type="ECO:0000256" key="1">
    <source>
        <dbReference type="ARBA" id="ARBA00022527"/>
    </source>
</evidence>
<dbReference type="PANTHER" id="PTHR45646:SF11">
    <property type="entry name" value="SERINE_THREONINE-PROTEIN KINASE DOA"/>
    <property type="match status" value="1"/>
</dbReference>
<comment type="caution">
    <text evidence="9">The sequence shown here is derived from an EMBL/GenBank/DDBJ whole genome shotgun (WGS) entry which is preliminary data.</text>
</comment>
<evidence type="ECO:0000256" key="3">
    <source>
        <dbReference type="ARBA" id="ARBA00022741"/>
    </source>
</evidence>
<evidence type="ECO:0000256" key="6">
    <source>
        <dbReference type="PROSITE-ProRule" id="PRU10141"/>
    </source>
</evidence>
<proteinExistence type="predicted"/>
<protein>
    <submittedName>
        <fullName evidence="9">WGS project CCBQ000000000 data, contig 00058</fullName>
    </submittedName>
</protein>
<dbReference type="SUPFAM" id="SSF56112">
    <property type="entry name" value="Protein kinase-like (PK-like)"/>
    <property type="match status" value="1"/>
</dbReference>
<keyword evidence="2" id="KW-0808">Transferase</keyword>